<dbReference type="PANTHER" id="PTHR22550:SF5">
    <property type="entry name" value="LEUCINE ZIPPER PROTEIN 4"/>
    <property type="match status" value="1"/>
</dbReference>
<comment type="similarity">
    <text evidence="1">Belongs to the GerABKA family.</text>
</comment>
<keyword evidence="5" id="KW-1185">Reference proteome</keyword>
<dbReference type="GO" id="GO:0016020">
    <property type="term" value="C:membrane"/>
    <property type="evidence" value="ECO:0007669"/>
    <property type="project" value="InterPro"/>
</dbReference>
<dbReference type="RefSeq" id="WP_079412560.1">
    <property type="nucleotide sequence ID" value="NZ_MZGW01000005.1"/>
</dbReference>
<sequence>MIKKFKKIYNHLGSKKSNEHLGSELIPNKIVEVKEKLNKAFENCSDFVLREIALDKDVRIIVAFIDGLVNNQNVNESIIRPLILYKGEDKCSIKFIKESILNICQAKEVNDFNNTLDSILSGDTIIYVDGQDSAIKCDARGWEARSVQQPDTESVIRGPRDAFTETLSTNVALIRRRIKSTKLKFESMKIGRESKTDVCIAYIEGIADEDIISTLRRRLSNIDVDAVLDSGMIEQLIEDGPSSIFPTVGSSERPDRVASRLLEGRVAIICDGSPFVVTVPYLFIESIHVSEDYYSKPYFMSYTRAIRFLALLTTTLLPALYVAVSSFHVNIIPLELLLSMASAAEGIPFSPFIESIAMMVVFEILREAGIRMPRPVGQAVSIVGALVIGESAVAAGLVSSSMVIIVSLTAISSFVVPSMNEVVTLLRIVCLIAANILGLLGVFFVLMVVVLHLVSLRSFGVPYLYPFSPLNIMDMKDAIIRAPLWMMISRPLIFNHKNVQRMKIKAMKKED</sequence>
<protein>
    <submittedName>
        <fullName evidence="4">Spore germination protein B1</fullName>
    </submittedName>
</protein>
<dbReference type="OrthoDB" id="9772630at2"/>
<evidence type="ECO:0000256" key="1">
    <source>
        <dbReference type="ARBA" id="ARBA00005278"/>
    </source>
</evidence>
<comment type="caution">
    <text evidence="4">The sequence shown here is derived from an EMBL/GenBank/DDBJ whole genome shotgun (WGS) entry which is preliminary data.</text>
</comment>
<dbReference type="PANTHER" id="PTHR22550">
    <property type="entry name" value="SPORE GERMINATION PROTEIN"/>
    <property type="match status" value="1"/>
</dbReference>
<dbReference type="GO" id="GO:0009847">
    <property type="term" value="P:spore germination"/>
    <property type="evidence" value="ECO:0007669"/>
    <property type="project" value="InterPro"/>
</dbReference>
<accession>A0A1V4I663</accession>
<proteinExistence type="inferred from homology"/>
<feature type="transmembrane region" description="Helical" evidence="3">
    <location>
        <begin position="478"/>
        <end position="495"/>
    </location>
</feature>
<reference evidence="4 5" key="1">
    <citation type="submission" date="2017-03" db="EMBL/GenBank/DDBJ databases">
        <title>Genome sequence of Clostridium thermoalcaliphilum DSM 7309.</title>
        <authorList>
            <person name="Poehlein A."/>
            <person name="Daniel R."/>
        </authorList>
    </citation>
    <scope>NUCLEOTIDE SEQUENCE [LARGE SCALE GENOMIC DNA]</scope>
    <source>
        <strain evidence="4 5">DSM 7309</strain>
    </source>
</reference>
<dbReference type="EMBL" id="MZGW01000005">
    <property type="protein sequence ID" value="OPJ55384.1"/>
    <property type="molecule type" value="Genomic_DNA"/>
</dbReference>
<gene>
    <name evidence="4" type="primary">gerBA_2</name>
    <name evidence="4" type="ORF">CLOTH_14420</name>
</gene>
<keyword evidence="3" id="KW-1133">Transmembrane helix</keyword>
<organism evidence="4 5">
    <name type="scientific">Alkalithermobacter paradoxus</name>
    <dbReference type="NCBI Taxonomy" id="29349"/>
    <lineage>
        <taxon>Bacteria</taxon>
        <taxon>Bacillati</taxon>
        <taxon>Bacillota</taxon>
        <taxon>Clostridia</taxon>
        <taxon>Peptostreptococcales</taxon>
        <taxon>Tepidibacteraceae</taxon>
        <taxon>Alkalithermobacter</taxon>
    </lineage>
</organism>
<feature type="transmembrane region" description="Helical" evidence="3">
    <location>
        <begin position="372"/>
        <end position="389"/>
    </location>
</feature>
<dbReference type="InterPro" id="IPR004995">
    <property type="entry name" value="Spore_Ger"/>
</dbReference>
<keyword evidence="3" id="KW-0812">Transmembrane</keyword>
<feature type="transmembrane region" description="Helical" evidence="3">
    <location>
        <begin position="428"/>
        <end position="454"/>
    </location>
</feature>
<feature type="transmembrane region" description="Helical" evidence="3">
    <location>
        <begin position="347"/>
        <end position="365"/>
    </location>
</feature>
<evidence type="ECO:0000256" key="3">
    <source>
        <dbReference type="SAM" id="Phobius"/>
    </source>
</evidence>
<feature type="transmembrane region" description="Helical" evidence="3">
    <location>
        <begin position="305"/>
        <end position="327"/>
    </location>
</feature>
<evidence type="ECO:0000256" key="2">
    <source>
        <dbReference type="ARBA" id="ARBA00023136"/>
    </source>
</evidence>
<dbReference type="Proteomes" id="UP000190140">
    <property type="component" value="Unassembled WGS sequence"/>
</dbReference>
<dbReference type="STRING" id="29349.CLOTH_14420"/>
<dbReference type="Pfam" id="PF03323">
    <property type="entry name" value="GerA"/>
    <property type="match status" value="1"/>
</dbReference>
<evidence type="ECO:0000313" key="5">
    <source>
        <dbReference type="Proteomes" id="UP000190140"/>
    </source>
</evidence>
<dbReference type="PIRSF" id="PIRSF005690">
    <property type="entry name" value="GerBA"/>
    <property type="match status" value="1"/>
</dbReference>
<name>A0A1V4I663_9FIRM</name>
<feature type="transmembrane region" description="Helical" evidence="3">
    <location>
        <begin position="395"/>
        <end position="416"/>
    </location>
</feature>
<evidence type="ECO:0000313" key="4">
    <source>
        <dbReference type="EMBL" id="OPJ55384.1"/>
    </source>
</evidence>
<dbReference type="InterPro" id="IPR050768">
    <property type="entry name" value="UPF0353/GerABKA_families"/>
</dbReference>
<keyword evidence="2 3" id="KW-0472">Membrane</keyword>
<dbReference type="AlphaFoldDB" id="A0A1V4I663"/>